<name>A0A1X1USB3_9MYCO</name>
<evidence type="ECO:0000256" key="1">
    <source>
        <dbReference type="SAM" id="Phobius"/>
    </source>
</evidence>
<dbReference type="Proteomes" id="UP000194000">
    <property type="component" value="Unassembled WGS sequence"/>
</dbReference>
<feature type="transmembrane region" description="Helical" evidence="1">
    <location>
        <begin position="253"/>
        <end position="277"/>
    </location>
</feature>
<keyword evidence="1" id="KW-1133">Transmembrane helix</keyword>
<dbReference type="EMBL" id="LQOW01000024">
    <property type="protein sequence ID" value="ORV59734.1"/>
    <property type="molecule type" value="Genomic_DNA"/>
</dbReference>
<organism evidence="3 4">
    <name type="scientific">Mycobacterium fragae</name>
    <dbReference type="NCBI Taxonomy" id="1260918"/>
    <lineage>
        <taxon>Bacteria</taxon>
        <taxon>Bacillati</taxon>
        <taxon>Actinomycetota</taxon>
        <taxon>Actinomycetes</taxon>
        <taxon>Mycobacteriales</taxon>
        <taxon>Mycobacteriaceae</taxon>
        <taxon>Mycobacterium</taxon>
    </lineage>
</organism>
<dbReference type="AlphaFoldDB" id="A0A1X1USB3"/>
<evidence type="ECO:0000313" key="4">
    <source>
        <dbReference type="Proteomes" id="UP000194000"/>
    </source>
</evidence>
<gene>
    <name evidence="3" type="ORF">AWC06_16620</name>
</gene>
<feature type="transmembrane region" description="Helical" evidence="1">
    <location>
        <begin position="169"/>
        <end position="191"/>
    </location>
</feature>
<feature type="signal peptide" evidence="2">
    <location>
        <begin position="1"/>
        <end position="26"/>
    </location>
</feature>
<comment type="caution">
    <text evidence="3">The sequence shown here is derived from an EMBL/GenBank/DDBJ whole genome shotgun (WGS) entry which is preliminary data.</text>
</comment>
<sequence>MRFAVTVLLWLFTTLALAIAVPTAWAQKNIIDADGYAALAQKAASDPTLQAAVASELSTRAMALIHQRGYAIQPAEVHAVATRYTAGPSFPPQFADANRLAHSWMFTGADAQSDGDQWVIDLTKMLNDSAFAPMLAKFDVRVPAKVTVPVTVSTPKVLQPGKLRPLATWGPWVSIGAAVLTRLCALLTLAAARSRGRALTALGVSALLVGAAGWAAIEVARRRINHALNHTTGDIRRIADVMVGDAESSLHQWLNLTLAAGGALVVFGVFVAALGSLRAKD</sequence>
<protein>
    <submittedName>
        <fullName evidence="3">Uncharacterized protein</fullName>
    </submittedName>
</protein>
<keyword evidence="4" id="KW-1185">Reference proteome</keyword>
<keyword evidence="1" id="KW-0472">Membrane</keyword>
<dbReference type="STRING" id="1260918.AWC06_16620"/>
<evidence type="ECO:0000256" key="2">
    <source>
        <dbReference type="SAM" id="SignalP"/>
    </source>
</evidence>
<keyword evidence="2" id="KW-0732">Signal</keyword>
<keyword evidence="1" id="KW-0812">Transmembrane</keyword>
<reference evidence="3 4" key="1">
    <citation type="submission" date="2016-01" db="EMBL/GenBank/DDBJ databases">
        <title>The new phylogeny of the genus Mycobacterium.</title>
        <authorList>
            <person name="Tarcisio F."/>
            <person name="Conor M."/>
            <person name="Antonella G."/>
            <person name="Elisabetta G."/>
            <person name="Giulia F.S."/>
            <person name="Sara T."/>
            <person name="Anna F."/>
            <person name="Clotilde B."/>
            <person name="Roberto B."/>
            <person name="Veronica D.S."/>
            <person name="Fabio R."/>
            <person name="Monica P."/>
            <person name="Olivier J."/>
            <person name="Enrico T."/>
            <person name="Nicola S."/>
        </authorList>
    </citation>
    <scope>NUCLEOTIDE SEQUENCE [LARGE SCALE GENOMIC DNA]</scope>
    <source>
        <strain evidence="3 4">DSM 45731</strain>
    </source>
</reference>
<feature type="transmembrane region" description="Helical" evidence="1">
    <location>
        <begin position="198"/>
        <end position="217"/>
    </location>
</feature>
<dbReference type="OrthoDB" id="4753518at2"/>
<accession>A0A1X1USB3</accession>
<dbReference type="RefSeq" id="WP_085197724.1">
    <property type="nucleotide sequence ID" value="NZ_JACKVI010000014.1"/>
</dbReference>
<evidence type="ECO:0000313" key="3">
    <source>
        <dbReference type="EMBL" id="ORV59734.1"/>
    </source>
</evidence>
<feature type="chain" id="PRO_5013095074" evidence="2">
    <location>
        <begin position="27"/>
        <end position="281"/>
    </location>
</feature>
<proteinExistence type="predicted"/>